<name>A0A8T9BJ93_9HELO</name>
<accession>A0A8T9BJ93</accession>
<evidence type="ECO:0000256" key="1">
    <source>
        <dbReference type="SAM" id="MobiDB-lite"/>
    </source>
</evidence>
<protein>
    <submittedName>
        <fullName evidence="3">Ribonuclease MRP protein subunit rmp1</fullName>
    </submittedName>
</protein>
<dbReference type="Proteomes" id="UP000469559">
    <property type="component" value="Unassembled WGS sequence"/>
</dbReference>
<feature type="domain" description="RNase MRP protein 1 RNA binding" evidence="2">
    <location>
        <begin position="29"/>
        <end position="128"/>
    </location>
</feature>
<feature type="compositionally biased region" description="Polar residues" evidence="1">
    <location>
        <begin position="220"/>
        <end position="229"/>
    </location>
</feature>
<comment type="caution">
    <text evidence="3">The sequence shown here is derived from an EMBL/GenBank/DDBJ whole genome shotgun (WGS) entry which is preliminary data.</text>
</comment>
<dbReference type="GO" id="GO:0000294">
    <property type="term" value="P:nuclear-transcribed mRNA catabolic process, RNase MRP-dependent"/>
    <property type="evidence" value="ECO:0007669"/>
    <property type="project" value="TreeGrafter"/>
</dbReference>
<reference evidence="3 4" key="1">
    <citation type="submission" date="2018-05" db="EMBL/GenBank/DDBJ databases">
        <title>Whole genome sequencing for identification of molecular markers to develop diagnostic detection tools for the regulated plant pathogen Lachnellula willkommii.</title>
        <authorList>
            <person name="Giroux E."/>
            <person name="Bilodeau G."/>
        </authorList>
    </citation>
    <scope>NUCLEOTIDE SEQUENCE [LARGE SCALE GENOMIC DNA]</scope>
    <source>
        <strain evidence="3 4">CBS 203.66</strain>
    </source>
</reference>
<dbReference type="PANTHER" id="PTHR37792">
    <property type="entry name" value="RIBONUCLEASE MRP PROTEIN SUBUNIT RMP1"/>
    <property type="match status" value="1"/>
</dbReference>
<dbReference type="GO" id="GO:0000466">
    <property type="term" value="P:maturation of 5.8S rRNA from tricistronic rRNA transcript (SSU-rRNA, 5.8S rRNA, LSU-rRNA)"/>
    <property type="evidence" value="ECO:0007669"/>
    <property type="project" value="TreeGrafter"/>
</dbReference>
<evidence type="ECO:0000313" key="3">
    <source>
        <dbReference type="EMBL" id="TVY20154.1"/>
    </source>
</evidence>
<dbReference type="GO" id="GO:0000172">
    <property type="term" value="C:ribonuclease MRP complex"/>
    <property type="evidence" value="ECO:0007669"/>
    <property type="project" value="InterPro"/>
</dbReference>
<dbReference type="AlphaFoldDB" id="A0A8T9BJ93"/>
<dbReference type="EMBL" id="QGMF01000068">
    <property type="protein sequence ID" value="TVY20154.1"/>
    <property type="molecule type" value="Genomic_DNA"/>
</dbReference>
<proteinExistence type="predicted"/>
<gene>
    <name evidence="3" type="primary">SPAC323.08</name>
    <name evidence="3" type="ORF">LARI1_G001426</name>
</gene>
<dbReference type="GO" id="GO:0042134">
    <property type="term" value="F:rRNA primary transcript binding"/>
    <property type="evidence" value="ECO:0007669"/>
    <property type="project" value="InterPro"/>
</dbReference>
<dbReference type="InterPro" id="IPR047204">
    <property type="entry name" value="RMP1_RBD"/>
</dbReference>
<evidence type="ECO:0000313" key="4">
    <source>
        <dbReference type="Proteomes" id="UP000469559"/>
    </source>
</evidence>
<dbReference type="PANTHER" id="PTHR37792:SF1">
    <property type="entry name" value="RIBONUCLEASE MRP PROTEIN SUBUNIT RMP1"/>
    <property type="match status" value="1"/>
</dbReference>
<dbReference type="OrthoDB" id="5414547at2759"/>
<dbReference type="Pfam" id="PF20945">
    <property type="entry name" value="RMP1"/>
    <property type="match status" value="1"/>
</dbReference>
<evidence type="ECO:0000259" key="2">
    <source>
        <dbReference type="Pfam" id="PF20945"/>
    </source>
</evidence>
<organism evidence="3 4">
    <name type="scientific">Lachnellula arida</name>
    <dbReference type="NCBI Taxonomy" id="1316785"/>
    <lineage>
        <taxon>Eukaryota</taxon>
        <taxon>Fungi</taxon>
        <taxon>Dikarya</taxon>
        <taxon>Ascomycota</taxon>
        <taxon>Pezizomycotina</taxon>
        <taxon>Leotiomycetes</taxon>
        <taxon>Helotiales</taxon>
        <taxon>Lachnaceae</taxon>
        <taxon>Lachnellula</taxon>
    </lineage>
</organism>
<feature type="region of interest" description="Disordered" evidence="1">
    <location>
        <begin position="209"/>
        <end position="252"/>
    </location>
</feature>
<sequence>MTLNIAYPIKTKSELPKTTIDELTKLSTILTLFHHRNKNQHRLAKWYKSLSILHRQIRKLLCSLEKYDEARDLKEKSRYTTEAREELVARVEFLARWVLGRCYLAFSTLVADNQYAALGLLLLGVLARLRTVLEMLGEELGIELEVDGIEEPGLGGRVEEVVLKEPEADFGEAVSRSAVEEGVGGNFSVQDLDGDQVAETTLRITKEEKKRRKRHVEEVQSGNEVVDSTSSKRRKKMRKRGDAFDDIFSSLV</sequence>
<keyword evidence="4" id="KW-1185">Reference proteome</keyword>
<dbReference type="CDD" id="cd22573">
    <property type="entry name" value="RMP1_RBD"/>
    <property type="match status" value="1"/>
</dbReference>
<dbReference type="InterPro" id="IPR047205">
    <property type="entry name" value="RMP1"/>
</dbReference>